<reference evidence="1 2" key="1">
    <citation type="journal article" date="2015" name="Genome Biol. Evol.">
        <title>Comparative Genomics of a Bacterivorous Green Alga Reveals Evolutionary Causalities and Consequences of Phago-Mixotrophic Mode of Nutrition.</title>
        <authorList>
            <person name="Burns J.A."/>
            <person name="Paasch A."/>
            <person name="Narechania A."/>
            <person name="Kim E."/>
        </authorList>
    </citation>
    <scope>NUCLEOTIDE SEQUENCE [LARGE SCALE GENOMIC DNA]</scope>
    <source>
        <strain evidence="1 2">PLY_AMNH</strain>
    </source>
</reference>
<sequence>MPSVMTNAIHVPRVSHIAAFRHKQSILNKPTAWTNHKVKSKTCTLTQQHGALCGRRYHQTSRLLRAEAGDVHELQQNLSSASCMDDVYEALADRLLAIYLECPSTQ</sequence>
<comment type="caution">
    <text evidence="1">The sequence shown here is derived from an EMBL/GenBank/DDBJ whole genome shotgun (WGS) entry which is preliminary data.</text>
</comment>
<keyword evidence="2" id="KW-1185">Reference proteome</keyword>
<dbReference type="AlphaFoldDB" id="A0AAE0F9A9"/>
<protein>
    <submittedName>
        <fullName evidence="1">Uncharacterized protein</fullName>
    </submittedName>
</protein>
<accession>A0AAE0F9A9</accession>
<organism evidence="1 2">
    <name type="scientific">Cymbomonas tetramitiformis</name>
    <dbReference type="NCBI Taxonomy" id="36881"/>
    <lineage>
        <taxon>Eukaryota</taxon>
        <taxon>Viridiplantae</taxon>
        <taxon>Chlorophyta</taxon>
        <taxon>Pyramimonadophyceae</taxon>
        <taxon>Pyramimonadales</taxon>
        <taxon>Pyramimonadaceae</taxon>
        <taxon>Cymbomonas</taxon>
    </lineage>
</organism>
<dbReference type="EMBL" id="LGRX02022654">
    <property type="protein sequence ID" value="KAK3255405.1"/>
    <property type="molecule type" value="Genomic_DNA"/>
</dbReference>
<evidence type="ECO:0000313" key="2">
    <source>
        <dbReference type="Proteomes" id="UP001190700"/>
    </source>
</evidence>
<gene>
    <name evidence="1" type="ORF">CYMTET_35410</name>
</gene>
<dbReference type="Proteomes" id="UP001190700">
    <property type="component" value="Unassembled WGS sequence"/>
</dbReference>
<proteinExistence type="predicted"/>
<name>A0AAE0F9A9_9CHLO</name>
<evidence type="ECO:0000313" key="1">
    <source>
        <dbReference type="EMBL" id="KAK3255405.1"/>
    </source>
</evidence>